<dbReference type="Gene3D" id="1.10.286.10">
    <property type="match status" value="1"/>
</dbReference>
<dbReference type="EMBL" id="BHXC01000007">
    <property type="protein sequence ID" value="GCB94817.1"/>
    <property type="molecule type" value="Genomic_DNA"/>
</dbReference>
<dbReference type="PANTHER" id="PTHR11109:SF7">
    <property type="entry name" value="GTP CYCLOHYDROLASE 1"/>
    <property type="match status" value="1"/>
</dbReference>
<dbReference type="UniPathway" id="UPA00848">
    <property type="reaction ID" value="UER00151"/>
</dbReference>
<organism evidence="10 11">
    <name type="scientific">Streptomyces noursei</name>
    <name type="common">Streptomyces albulus</name>
    <dbReference type="NCBI Taxonomy" id="1971"/>
    <lineage>
        <taxon>Bacteria</taxon>
        <taxon>Bacillati</taxon>
        <taxon>Actinomycetota</taxon>
        <taxon>Actinomycetes</taxon>
        <taxon>Kitasatosporales</taxon>
        <taxon>Streptomycetaceae</taxon>
        <taxon>Streptomyces</taxon>
    </lineage>
</organism>
<dbReference type="InterPro" id="IPR043134">
    <property type="entry name" value="GTP-CH-I_N"/>
</dbReference>
<feature type="region of interest" description="Disordered" evidence="8">
    <location>
        <begin position="1"/>
        <end position="21"/>
    </location>
</feature>
<dbReference type="Proteomes" id="UP000288351">
    <property type="component" value="Unassembled WGS sequence"/>
</dbReference>
<evidence type="ECO:0000259" key="9">
    <source>
        <dbReference type="Pfam" id="PF01227"/>
    </source>
</evidence>
<evidence type="ECO:0000256" key="7">
    <source>
        <dbReference type="ARBA" id="ARBA00030854"/>
    </source>
</evidence>
<dbReference type="EC" id="3.5.4.16" evidence="3"/>
<comment type="catalytic activity">
    <reaction evidence="1">
        <text>GTP + H2O = 7,8-dihydroneopterin 3'-triphosphate + formate + H(+)</text>
        <dbReference type="Rhea" id="RHEA:17473"/>
        <dbReference type="ChEBI" id="CHEBI:15377"/>
        <dbReference type="ChEBI" id="CHEBI:15378"/>
        <dbReference type="ChEBI" id="CHEBI:15740"/>
        <dbReference type="ChEBI" id="CHEBI:37565"/>
        <dbReference type="ChEBI" id="CHEBI:58462"/>
        <dbReference type="EC" id="3.5.4.16"/>
    </reaction>
</comment>
<reference evidence="10 11" key="1">
    <citation type="journal article" date="2019" name="Microbiol. Resour. Announc.">
        <title>Draft Genome Sequence of the Most Traditional epsilon-Poly-l-Lysine Producer, Streptomyces albulus NBRC14147.</title>
        <authorList>
            <person name="Yamanaka K."/>
            <person name="Hamano Y."/>
        </authorList>
    </citation>
    <scope>NUCLEOTIDE SEQUENCE [LARGE SCALE GENOMIC DNA]</scope>
    <source>
        <strain evidence="10 11">NBRC 14147</strain>
    </source>
</reference>
<dbReference type="InterPro" id="IPR001474">
    <property type="entry name" value="GTP_CycHdrlase_I"/>
</dbReference>
<evidence type="ECO:0000256" key="4">
    <source>
        <dbReference type="ARBA" id="ARBA00017272"/>
    </source>
</evidence>
<proteinExistence type="predicted"/>
<evidence type="ECO:0000313" key="11">
    <source>
        <dbReference type="Proteomes" id="UP000288351"/>
    </source>
</evidence>
<evidence type="ECO:0000256" key="6">
    <source>
        <dbReference type="ARBA" id="ARBA00022801"/>
    </source>
</evidence>
<evidence type="ECO:0000256" key="8">
    <source>
        <dbReference type="SAM" id="MobiDB-lite"/>
    </source>
</evidence>
<accession>A0A401RB46</accession>
<dbReference type="FunFam" id="3.30.1130.10:FF:000001">
    <property type="entry name" value="GTP cyclohydrolase 1"/>
    <property type="match status" value="1"/>
</dbReference>
<evidence type="ECO:0000256" key="5">
    <source>
        <dbReference type="ARBA" id="ARBA00022563"/>
    </source>
</evidence>
<gene>
    <name evidence="10" type="primary">folE_2</name>
    <name evidence="10" type="ORF">SALB_07618</name>
</gene>
<dbReference type="Gene3D" id="3.30.1130.10">
    <property type="match status" value="1"/>
</dbReference>
<feature type="domain" description="GTP cyclohydrolase I" evidence="9">
    <location>
        <begin position="26"/>
        <end position="194"/>
    </location>
</feature>
<comment type="pathway">
    <text evidence="2">Cofactor biosynthesis; 7,8-dihydroneopterin triphosphate biosynthesis; 7,8-dihydroneopterin triphosphate from GTP: step 1/1.</text>
</comment>
<dbReference type="InterPro" id="IPR043133">
    <property type="entry name" value="GTP-CH-I_C/QueF"/>
</dbReference>
<dbReference type="GO" id="GO:0005525">
    <property type="term" value="F:GTP binding"/>
    <property type="evidence" value="ECO:0007669"/>
    <property type="project" value="TreeGrafter"/>
</dbReference>
<protein>
    <recommendedName>
        <fullName evidence="4">GTP cyclohydrolase 1</fullName>
        <ecNumber evidence="3">3.5.4.16</ecNumber>
    </recommendedName>
    <alternativeName>
        <fullName evidence="7">GTP cyclohydrolase I</fullName>
    </alternativeName>
</protein>
<evidence type="ECO:0000256" key="3">
    <source>
        <dbReference type="ARBA" id="ARBA00012715"/>
    </source>
</evidence>
<dbReference type="PANTHER" id="PTHR11109">
    <property type="entry name" value="GTP CYCLOHYDROLASE I"/>
    <property type="match status" value="1"/>
</dbReference>
<dbReference type="InterPro" id="IPR018234">
    <property type="entry name" value="GTP_CycHdrlase_I_CS"/>
</dbReference>
<keyword evidence="5" id="KW-0554">One-carbon metabolism</keyword>
<name>A0A401RB46_STRNR</name>
<evidence type="ECO:0000313" key="10">
    <source>
        <dbReference type="EMBL" id="GCB94817.1"/>
    </source>
</evidence>
<dbReference type="AlphaFoldDB" id="A0A401RB46"/>
<keyword evidence="6 10" id="KW-0378">Hydrolase</keyword>
<dbReference type="GO" id="GO:0046654">
    <property type="term" value="P:tetrahydrofolate biosynthetic process"/>
    <property type="evidence" value="ECO:0007669"/>
    <property type="project" value="InterPro"/>
</dbReference>
<dbReference type="GO" id="GO:0006730">
    <property type="term" value="P:one-carbon metabolic process"/>
    <property type="evidence" value="ECO:0007669"/>
    <property type="project" value="UniProtKB-KW"/>
</dbReference>
<dbReference type="InterPro" id="IPR020602">
    <property type="entry name" value="GTP_CycHdrlase_I_dom"/>
</dbReference>
<sequence length="201" mass="22374">MSTVSGAPELDVLDDSGPQVPDPLEDVARKLLIEIGEDPERDGLKETPARFARWWREFSRYDAGAVDTLFPLQTEGQLVMVSDINVWSLCEHHLLPFSCSLTIAYRPKGDVLGLSKFARIAHRHAHRLQVQERLVRDIAEEVTKVTGSVDVAVIATGEHLCMSMRGIRTPAVMTSTAYSGVFEEYGPARQELVATVFPSRR</sequence>
<evidence type="ECO:0000256" key="1">
    <source>
        <dbReference type="ARBA" id="ARBA00001052"/>
    </source>
</evidence>
<dbReference type="NCBIfam" id="NF006826">
    <property type="entry name" value="PRK09347.1-3"/>
    <property type="match status" value="1"/>
</dbReference>
<dbReference type="SUPFAM" id="SSF55620">
    <property type="entry name" value="Tetrahydrobiopterin biosynthesis enzymes-like"/>
    <property type="match status" value="1"/>
</dbReference>
<dbReference type="PROSITE" id="PS00860">
    <property type="entry name" value="GTP_CYCLOHYDROL_1_2"/>
    <property type="match status" value="1"/>
</dbReference>
<dbReference type="GO" id="GO:0008270">
    <property type="term" value="F:zinc ion binding"/>
    <property type="evidence" value="ECO:0007669"/>
    <property type="project" value="TreeGrafter"/>
</dbReference>
<dbReference type="GO" id="GO:0006729">
    <property type="term" value="P:tetrahydrobiopterin biosynthetic process"/>
    <property type="evidence" value="ECO:0007669"/>
    <property type="project" value="TreeGrafter"/>
</dbReference>
<evidence type="ECO:0000256" key="2">
    <source>
        <dbReference type="ARBA" id="ARBA00005080"/>
    </source>
</evidence>
<dbReference type="GO" id="GO:0003934">
    <property type="term" value="F:GTP cyclohydrolase I activity"/>
    <property type="evidence" value="ECO:0007669"/>
    <property type="project" value="UniProtKB-EC"/>
</dbReference>
<dbReference type="GO" id="GO:0005737">
    <property type="term" value="C:cytoplasm"/>
    <property type="evidence" value="ECO:0007669"/>
    <property type="project" value="TreeGrafter"/>
</dbReference>
<comment type="caution">
    <text evidence="10">The sequence shown here is derived from an EMBL/GenBank/DDBJ whole genome shotgun (WGS) entry which is preliminary data.</text>
</comment>
<dbReference type="Pfam" id="PF01227">
    <property type="entry name" value="GTP_cyclohydroI"/>
    <property type="match status" value="1"/>
</dbReference>